<feature type="region of interest" description="Disordered" evidence="1">
    <location>
        <begin position="58"/>
        <end position="77"/>
    </location>
</feature>
<keyword evidence="3" id="KW-1185">Reference proteome</keyword>
<proteinExistence type="predicted"/>
<dbReference type="EMBL" id="ML122258">
    <property type="protein sequence ID" value="RPD62833.1"/>
    <property type="molecule type" value="Genomic_DNA"/>
</dbReference>
<name>A0A5C2SGC1_9APHY</name>
<accession>A0A5C2SGC1</accession>
<evidence type="ECO:0000313" key="2">
    <source>
        <dbReference type="EMBL" id="RPD62833.1"/>
    </source>
</evidence>
<gene>
    <name evidence="2" type="ORF">L227DRAFT_437949</name>
</gene>
<protein>
    <submittedName>
        <fullName evidence="2">Uncharacterized protein</fullName>
    </submittedName>
</protein>
<dbReference type="AlphaFoldDB" id="A0A5C2SGC1"/>
<dbReference type="Proteomes" id="UP000313359">
    <property type="component" value="Unassembled WGS sequence"/>
</dbReference>
<reference evidence="2" key="1">
    <citation type="journal article" date="2018" name="Genome Biol. Evol.">
        <title>Genomics and development of Lentinus tigrinus, a white-rot wood-decaying mushroom with dimorphic fruiting bodies.</title>
        <authorList>
            <person name="Wu B."/>
            <person name="Xu Z."/>
            <person name="Knudson A."/>
            <person name="Carlson A."/>
            <person name="Chen N."/>
            <person name="Kovaka S."/>
            <person name="LaButti K."/>
            <person name="Lipzen A."/>
            <person name="Pennachio C."/>
            <person name="Riley R."/>
            <person name="Schakwitz W."/>
            <person name="Umezawa K."/>
            <person name="Ohm R.A."/>
            <person name="Grigoriev I.V."/>
            <person name="Nagy L.G."/>
            <person name="Gibbons J."/>
            <person name="Hibbett D."/>
        </authorList>
    </citation>
    <scope>NUCLEOTIDE SEQUENCE [LARGE SCALE GENOMIC DNA]</scope>
    <source>
        <strain evidence="2">ALCF2SS1-6</strain>
    </source>
</reference>
<organism evidence="2 3">
    <name type="scientific">Lentinus tigrinus ALCF2SS1-6</name>
    <dbReference type="NCBI Taxonomy" id="1328759"/>
    <lineage>
        <taxon>Eukaryota</taxon>
        <taxon>Fungi</taxon>
        <taxon>Dikarya</taxon>
        <taxon>Basidiomycota</taxon>
        <taxon>Agaricomycotina</taxon>
        <taxon>Agaricomycetes</taxon>
        <taxon>Polyporales</taxon>
        <taxon>Polyporaceae</taxon>
        <taxon>Lentinus</taxon>
    </lineage>
</organism>
<evidence type="ECO:0000313" key="3">
    <source>
        <dbReference type="Proteomes" id="UP000313359"/>
    </source>
</evidence>
<sequence>MNTPIHTVQAKDRLVISAFSAISTGVGVLANCRDAPKPMTTTGSGSAWNSQPTRIVPGAVGRFRLPPPSRTRRHSFSTRACRAAPLVEIPITRLA</sequence>
<evidence type="ECO:0000256" key="1">
    <source>
        <dbReference type="SAM" id="MobiDB-lite"/>
    </source>
</evidence>